<accession>A0A6J5P0C7</accession>
<dbReference type="EMBL" id="LR796755">
    <property type="protein sequence ID" value="CAB4163386.1"/>
    <property type="molecule type" value="Genomic_DNA"/>
</dbReference>
<gene>
    <name evidence="1" type="ORF">UFOVP800_22</name>
</gene>
<name>A0A6J5P0C7_9CAUD</name>
<reference evidence="1" key="1">
    <citation type="submission" date="2020-04" db="EMBL/GenBank/DDBJ databases">
        <authorList>
            <person name="Chiriac C."/>
            <person name="Salcher M."/>
            <person name="Ghai R."/>
            <person name="Kavagutti S V."/>
        </authorList>
    </citation>
    <scope>NUCLEOTIDE SEQUENCE</scope>
</reference>
<protein>
    <submittedName>
        <fullName evidence="1">Uncharacterized protein</fullName>
    </submittedName>
</protein>
<proteinExistence type="predicted"/>
<evidence type="ECO:0000313" key="1">
    <source>
        <dbReference type="EMBL" id="CAB4163386.1"/>
    </source>
</evidence>
<sequence>MTTEFHQPINPMRVITGDDEYTFTVPVFAIAISNSHDVEYLTINGSFYRTATIKFAEIMYNGTWVRLETRHHPHT</sequence>
<organism evidence="1">
    <name type="scientific">uncultured Caudovirales phage</name>
    <dbReference type="NCBI Taxonomy" id="2100421"/>
    <lineage>
        <taxon>Viruses</taxon>
        <taxon>Duplodnaviria</taxon>
        <taxon>Heunggongvirae</taxon>
        <taxon>Uroviricota</taxon>
        <taxon>Caudoviricetes</taxon>
        <taxon>Peduoviridae</taxon>
        <taxon>Maltschvirus</taxon>
        <taxon>Maltschvirus maltsch</taxon>
    </lineage>
</organism>